<dbReference type="EMBL" id="CAJNOC010002850">
    <property type="protein sequence ID" value="CAF0954937.1"/>
    <property type="molecule type" value="Genomic_DNA"/>
</dbReference>
<keyword evidence="6 10" id="KW-0472">Membrane</keyword>
<feature type="transmembrane region" description="Helical" evidence="10">
    <location>
        <begin position="152"/>
        <end position="172"/>
    </location>
</feature>
<evidence type="ECO:0000256" key="1">
    <source>
        <dbReference type="ARBA" id="ARBA00004141"/>
    </source>
</evidence>
<keyword evidence="13" id="KW-1185">Reference proteome</keyword>
<feature type="transmembrane region" description="Helical" evidence="10">
    <location>
        <begin position="113"/>
        <end position="131"/>
    </location>
</feature>
<comment type="caution">
    <text evidence="12">The sequence shown here is derived from an EMBL/GenBank/DDBJ whole genome shotgun (WGS) entry which is preliminary data.</text>
</comment>
<dbReference type="AlphaFoldDB" id="A0A814DIN6"/>
<dbReference type="InterPro" id="IPR017452">
    <property type="entry name" value="GPCR_Rhodpsn_7TM"/>
</dbReference>
<keyword evidence="3 9" id="KW-0812">Transmembrane</keyword>
<evidence type="ECO:0000256" key="3">
    <source>
        <dbReference type="ARBA" id="ARBA00022692"/>
    </source>
</evidence>
<dbReference type="GO" id="GO:0005886">
    <property type="term" value="C:plasma membrane"/>
    <property type="evidence" value="ECO:0007669"/>
    <property type="project" value="TreeGrafter"/>
</dbReference>
<organism evidence="12 13">
    <name type="scientific">Brachionus calyciflorus</name>
    <dbReference type="NCBI Taxonomy" id="104777"/>
    <lineage>
        <taxon>Eukaryota</taxon>
        <taxon>Metazoa</taxon>
        <taxon>Spiralia</taxon>
        <taxon>Gnathifera</taxon>
        <taxon>Rotifera</taxon>
        <taxon>Eurotatoria</taxon>
        <taxon>Monogononta</taxon>
        <taxon>Pseudotrocha</taxon>
        <taxon>Ploima</taxon>
        <taxon>Brachionidae</taxon>
        <taxon>Brachionus</taxon>
    </lineage>
</organism>
<dbReference type="GO" id="GO:0004983">
    <property type="term" value="F:neuropeptide Y receptor activity"/>
    <property type="evidence" value="ECO:0007669"/>
    <property type="project" value="InterPro"/>
</dbReference>
<evidence type="ECO:0000256" key="5">
    <source>
        <dbReference type="ARBA" id="ARBA00023040"/>
    </source>
</evidence>
<evidence type="ECO:0000259" key="11">
    <source>
        <dbReference type="PROSITE" id="PS50262"/>
    </source>
</evidence>
<evidence type="ECO:0000256" key="4">
    <source>
        <dbReference type="ARBA" id="ARBA00022989"/>
    </source>
</evidence>
<dbReference type="PRINTS" id="PR01012">
    <property type="entry name" value="NRPEPTIDEYR"/>
</dbReference>
<evidence type="ECO:0000256" key="2">
    <source>
        <dbReference type="ARBA" id="ARBA00010663"/>
    </source>
</evidence>
<evidence type="ECO:0000313" key="13">
    <source>
        <dbReference type="Proteomes" id="UP000663879"/>
    </source>
</evidence>
<sequence length="413" mass="47914">MKSNNTSIITSDFGDYGELNELLNEGLNTPWFVKFTPAVIVYSITFLLGFFGNILVIFSILYLKKLQSITNLFLLSLATADLLLIIICVPFKITEFFTNEWLFGPIMCKVYNYMQTFTAICSVINLTMMSLERYLAILHPLRAKYTCTRKRTKIIIFSIWLLSILAAIPVVFGKRAEKVGLHNQVYICVRKWSSLNWKIFEIYRSTIILFIPFFIMLFTYTKICVKLWKMPDSRRKLTENVSFQFTKPENEIDKDGSLKEIGKKIIRPVSIRSDDETTRKQIIKMLICIVAIFFISWSPITINHLLVSFDVLPNVNHGYLWYARLVFYAMSYINSCVNPVVYTFMSKNFREGFRHIISKAINCMTKEPKNEMETFKNIDNVQEPFEIKSSSESQEQTKSLICGTAKTQISTCI</sequence>
<dbReference type="SUPFAM" id="SSF81321">
    <property type="entry name" value="Family A G protein-coupled receptor-like"/>
    <property type="match status" value="1"/>
</dbReference>
<feature type="transmembrane region" description="Helical" evidence="10">
    <location>
        <begin position="202"/>
        <end position="225"/>
    </location>
</feature>
<feature type="transmembrane region" description="Helical" evidence="10">
    <location>
        <begin position="72"/>
        <end position="93"/>
    </location>
</feature>
<dbReference type="PANTHER" id="PTHR45695">
    <property type="entry name" value="LEUCOKININ RECEPTOR-RELATED"/>
    <property type="match status" value="1"/>
</dbReference>
<dbReference type="PROSITE" id="PS50262">
    <property type="entry name" value="G_PROTEIN_RECEP_F1_2"/>
    <property type="match status" value="1"/>
</dbReference>
<evidence type="ECO:0000313" key="12">
    <source>
        <dbReference type="EMBL" id="CAF0954937.1"/>
    </source>
</evidence>
<dbReference type="PROSITE" id="PS00237">
    <property type="entry name" value="G_PROTEIN_RECEP_F1_1"/>
    <property type="match status" value="1"/>
</dbReference>
<evidence type="ECO:0000256" key="10">
    <source>
        <dbReference type="SAM" id="Phobius"/>
    </source>
</evidence>
<keyword evidence="7 9" id="KW-0675">Receptor</keyword>
<dbReference type="Proteomes" id="UP000663879">
    <property type="component" value="Unassembled WGS sequence"/>
</dbReference>
<dbReference type="OrthoDB" id="2132067at2759"/>
<dbReference type="Gene3D" id="1.20.1070.10">
    <property type="entry name" value="Rhodopsin 7-helix transmembrane proteins"/>
    <property type="match status" value="1"/>
</dbReference>
<comment type="subcellular location">
    <subcellularLocation>
        <location evidence="1">Membrane</location>
        <topology evidence="1">Multi-pass membrane protein</topology>
    </subcellularLocation>
</comment>
<protein>
    <recommendedName>
        <fullName evidence="11">G-protein coupled receptors family 1 profile domain-containing protein</fullName>
    </recommendedName>
</protein>
<gene>
    <name evidence="12" type="ORF">OXX778_LOCUS14144</name>
</gene>
<reference evidence="12" key="1">
    <citation type="submission" date="2021-02" db="EMBL/GenBank/DDBJ databases">
        <authorList>
            <person name="Nowell W R."/>
        </authorList>
    </citation>
    <scope>NUCLEOTIDE SEQUENCE</scope>
    <source>
        <strain evidence="12">Ploen Becks lab</strain>
    </source>
</reference>
<feature type="transmembrane region" description="Helical" evidence="10">
    <location>
        <begin position="320"/>
        <end position="345"/>
    </location>
</feature>
<dbReference type="PANTHER" id="PTHR45695:SF15">
    <property type="entry name" value="OPSIN RH2"/>
    <property type="match status" value="1"/>
</dbReference>
<dbReference type="InterPro" id="IPR000276">
    <property type="entry name" value="GPCR_Rhodpsn"/>
</dbReference>
<comment type="similarity">
    <text evidence="2 9">Belongs to the G-protein coupled receptor 1 family.</text>
</comment>
<feature type="transmembrane region" description="Helical" evidence="10">
    <location>
        <begin position="39"/>
        <end position="63"/>
    </location>
</feature>
<keyword evidence="5 9" id="KW-0297">G-protein coupled receptor</keyword>
<evidence type="ECO:0000256" key="7">
    <source>
        <dbReference type="ARBA" id="ARBA00023170"/>
    </source>
</evidence>
<keyword evidence="8 9" id="KW-0807">Transducer</keyword>
<dbReference type="PRINTS" id="PR00237">
    <property type="entry name" value="GPCRRHODOPSN"/>
</dbReference>
<evidence type="ECO:0000256" key="8">
    <source>
        <dbReference type="ARBA" id="ARBA00023224"/>
    </source>
</evidence>
<proteinExistence type="inferred from homology"/>
<dbReference type="InterPro" id="IPR000611">
    <property type="entry name" value="NPY_rcpt"/>
</dbReference>
<accession>A0A814DIN6</accession>
<dbReference type="Pfam" id="PF00001">
    <property type="entry name" value="7tm_1"/>
    <property type="match status" value="1"/>
</dbReference>
<feature type="transmembrane region" description="Helical" evidence="10">
    <location>
        <begin position="282"/>
        <end position="300"/>
    </location>
</feature>
<evidence type="ECO:0000256" key="6">
    <source>
        <dbReference type="ARBA" id="ARBA00023136"/>
    </source>
</evidence>
<keyword evidence="4 10" id="KW-1133">Transmembrane helix</keyword>
<feature type="domain" description="G-protein coupled receptors family 1 profile" evidence="11">
    <location>
        <begin position="52"/>
        <end position="342"/>
    </location>
</feature>
<name>A0A814DIN6_9BILA</name>
<dbReference type="SMART" id="SM01381">
    <property type="entry name" value="7TM_GPCR_Srsx"/>
    <property type="match status" value="1"/>
</dbReference>
<evidence type="ECO:0000256" key="9">
    <source>
        <dbReference type="RuleBase" id="RU000688"/>
    </source>
</evidence>